<feature type="domain" description="Nascent polypeptide-associated complex subunit alpha-like UBA" evidence="14">
    <location>
        <begin position="369"/>
        <end position="409"/>
    </location>
</feature>
<dbReference type="SMR" id="A0A1J6HVU1"/>
<dbReference type="InterPro" id="IPR038922">
    <property type="entry name" value="HYPK_UBA"/>
</dbReference>
<dbReference type="GO" id="GO:0005576">
    <property type="term" value="C:extracellular region"/>
    <property type="evidence" value="ECO:0007669"/>
    <property type="project" value="UniProtKB-SubCell"/>
</dbReference>
<dbReference type="InterPro" id="IPR033131">
    <property type="entry name" value="Pectinesterase_Asp_AS"/>
</dbReference>
<comment type="subcellular location">
    <subcellularLocation>
        <location evidence="1">Secreted</location>
    </subcellularLocation>
</comment>
<evidence type="ECO:0000256" key="8">
    <source>
        <dbReference type="ARBA" id="ARBA00023180"/>
    </source>
</evidence>
<evidence type="ECO:0000256" key="11">
    <source>
        <dbReference type="PROSITE-ProRule" id="PRU10040"/>
    </source>
</evidence>
<dbReference type="EMBL" id="MJEQ01037194">
    <property type="protein sequence ID" value="OIS96443.1"/>
    <property type="molecule type" value="Genomic_DNA"/>
</dbReference>
<evidence type="ECO:0000256" key="1">
    <source>
        <dbReference type="ARBA" id="ARBA00004613"/>
    </source>
</evidence>
<feature type="chain" id="PRO_5011814837" description="Pectinesterase" evidence="12">
    <location>
        <begin position="24"/>
        <end position="410"/>
    </location>
</feature>
<name>A0A1J6HVU1_NICAT</name>
<evidence type="ECO:0000256" key="4">
    <source>
        <dbReference type="ARBA" id="ARBA00013229"/>
    </source>
</evidence>
<evidence type="ECO:0000313" key="15">
    <source>
        <dbReference type="EMBL" id="OIS96443.1"/>
    </source>
</evidence>
<dbReference type="OMA" id="MNINFAF"/>
<keyword evidence="12" id="KW-0732">Signal</keyword>
<evidence type="ECO:0000259" key="14">
    <source>
        <dbReference type="Pfam" id="PF19026"/>
    </source>
</evidence>
<dbReference type="Gramene" id="OIS96443">
    <property type="protein sequence ID" value="OIS96443"/>
    <property type="gene ID" value="A4A49_15237"/>
</dbReference>
<evidence type="ECO:0000256" key="7">
    <source>
        <dbReference type="ARBA" id="ARBA00023085"/>
    </source>
</evidence>
<dbReference type="Gene3D" id="2.160.20.10">
    <property type="entry name" value="Single-stranded right-handed beta-helix, Pectin lyase-like"/>
    <property type="match status" value="1"/>
</dbReference>
<dbReference type="GO" id="GO:0042545">
    <property type="term" value="P:cell wall modification"/>
    <property type="evidence" value="ECO:0007669"/>
    <property type="project" value="UniProtKB-UniRule"/>
</dbReference>
<comment type="caution">
    <text evidence="15">The sequence shown here is derived from an EMBL/GenBank/DDBJ whole genome shotgun (WGS) entry which is preliminary data.</text>
</comment>
<evidence type="ECO:0000256" key="9">
    <source>
        <dbReference type="ARBA" id="ARBA00047928"/>
    </source>
</evidence>
<evidence type="ECO:0000256" key="10">
    <source>
        <dbReference type="ARBA" id="ARBA00057335"/>
    </source>
</evidence>
<evidence type="ECO:0000259" key="13">
    <source>
        <dbReference type="Pfam" id="PF01095"/>
    </source>
</evidence>
<feature type="domain" description="Pectinesterase catalytic" evidence="13">
    <location>
        <begin position="45"/>
        <end position="306"/>
    </location>
</feature>
<keyword evidence="5" id="KW-0964">Secreted</keyword>
<comment type="pathway">
    <text evidence="2 12">Glycan metabolism; pectin degradation; 2-dehydro-3-deoxy-D-gluconate from pectin: step 1/5.</text>
</comment>
<dbReference type="PANTHER" id="PTHR31321">
    <property type="entry name" value="ACYL-COA THIOESTER HYDROLASE YBHC-RELATED"/>
    <property type="match status" value="1"/>
</dbReference>
<dbReference type="Proteomes" id="UP000187609">
    <property type="component" value="Unassembled WGS sequence"/>
</dbReference>
<dbReference type="Pfam" id="PF01095">
    <property type="entry name" value="Pectinesterase"/>
    <property type="match status" value="1"/>
</dbReference>
<dbReference type="EC" id="3.1.1.11" evidence="4 12"/>
<dbReference type="FunFam" id="2.160.20.10:FF:000013">
    <property type="entry name" value="Pectinesterase"/>
    <property type="match status" value="1"/>
</dbReference>
<dbReference type="STRING" id="49451.A0A1J6HVU1"/>
<dbReference type="InterPro" id="IPR011050">
    <property type="entry name" value="Pectin_lyase_fold/virulence"/>
</dbReference>
<organism evidence="15 16">
    <name type="scientific">Nicotiana attenuata</name>
    <name type="common">Coyote tobacco</name>
    <dbReference type="NCBI Taxonomy" id="49451"/>
    <lineage>
        <taxon>Eukaryota</taxon>
        <taxon>Viridiplantae</taxon>
        <taxon>Streptophyta</taxon>
        <taxon>Embryophyta</taxon>
        <taxon>Tracheophyta</taxon>
        <taxon>Spermatophyta</taxon>
        <taxon>Magnoliopsida</taxon>
        <taxon>eudicotyledons</taxon>
        <taxon>Gunneridae</taxon>
        <taxon>Pentapetalae</taxon>
        <taxon>asterids</taxon>
        <taxon>lamiids</taxon>
        <taxon>Solanales</taxon>
        <taxon>Solanaceae</taxon>
        <taxon>Nicotianoideae</taxon>
        <taxon>Nicotianeae</taxon>
        <taxon>Nicotiana</taxon>
    </lineage>
</organism>
<evidence type="ECO:0000313" key="16">
    <source>
        <dbReference type="Proteomes" id="UP000187609"/>
    </source>
</evidence>
<comment type="function">
    <text evidence="10">Acts in the modification of cell walls via demethylesterification of cell wall pectin.</text>
</comment>
<dbReference type="CDD" id="cd14361">
    <property type="entry name" value="UBA_HYPK"/>
    <property type="match status" value="1"/>
</dbReference>
<dbReference type="SUPFAM" id="SSF51126">
    <property type="entry name" value="Pectin lyase-like"/>
    <property type="match status" value="1"/>
</dbReference>
<dbReference type="GO" id="GO:0030599">
    <property type="term" value="F:pectinesterase activity"/>
    <property type="evidence" value="ECO:0007669"/>
    <property type="project" value="UniProtKB-UniRule"/>
</dbReference>
<keyword evidence="16" id="KW-1185">Reference proteome</keyword>
<comment type="catalytic activity">
    <reaction evidence="9 12">
        <text>[(1-&gt;4)-alpha-D-galacturonosyl methyl ester](n) + n H2O = [(1-&gt;4)-alpha-D-galacturonosyl](n) + n methanol + n H(+)</text>
        <dbReference type="Rhea" id="RHEA:22380"/>
        <dbReference type="Rhea" id="RHEA-COMP:14570"/>
        <dbReference type="Rhea" id="RHEA-COMP:14573"/>
        <dbReference type="ChEBI" id="CHEBI:15377"/>
        <dbReference type="ChEBI" id="CHEBI:15378"/>
        <dbReference type="ChEBI" id="CHEBI:17790"/>
        <dbReference type="ChEBI" id="CHEBI:140522"/>
        <dbReference type="ChEBI" id="CHEBI:140523"/>
        <dbReference type="EC" id="3.1.1.11"/>
    </reaction>
</comment>
<dbReference type="InterPro" id="IPR000070">
    <property type="entry name" value="Pectinesterase_cat"/>
</dbReference>
<dbReference type="PROSITE" id="PS00503">
    <property type="entry name" value="PECTINESTERASE_2"/>
    <property type="match status" value="1"/>
</dbReference>
<evidence type="ECO:0000256" key="12">
    <source>
        <dbReference type="RuleBase" id="RU000589"/>
    </source>
</evidence>
<evidence type="ECO:0000256" key="5">
    <source>
        <dbReference type="ARBA" id="ARBA00022525"/>
    </source>
</evidence>
<evidence type="ECO:0000256" key="2">
    <source>
        <dbReference type="ARBA" id="ARBA00005184"/>
    </source>
</evidence>
<dbReference type="InterPro" id="IPR044034">
    <property type="entry name" value="NAC-like_UBA"/>
</dbReference>
<keyword evidence="8" id="KW-0325">Glycoprotein</keyword>
<feature type="active site" evidence="11">
    <location>
        <position position="196"/>
    </location>
</feature>
<dbReference type="GO" id="GO:0045490">
    <property type="term" value="P:pectin catabolic process"/>
    <property type="evidence" value="ECO:0007669"/>
    <property type="project" value="UniProtKB-UniRule"/>
</dbReference>
<evidence type="ECO:0000256" key="3">
    <source>
        <dbReference type="ARBA" id="ARBA00008891"/>
    </source>
</evidence>
<dbReference type="PANTHER" id="PTHR31321:SF98">
    <property type="entry name" value="PECTINESTERASE 67-RELATED"/>
    <property type="match status" value="1"/>
</dbReference>
<dbReference type="Gene3D" id="1.10.8.10">
    <property type="entry name" value="DNA helicase RuvA subunit, C-terminal domain"/>
    <property type="match status" value="1"/>
</dbReference>
<evidence type="ECO:0000256" key="6">
    <source>
        <dbReference type="ARBA" id="ARBA00022801"/>
    </source>
</evidence>
<protein>
    <recommendedName>
        <fullName evidence="4 12">Pectinesterase</fullName>
        <ecNumber evidence="4 12">3.1.1.11</ecNumber>
    </recommendedName>
</protein>
<proteinExistence type="inferred from homology"/>
<reference evidence="15" key="1">
    <citation type="submission" date="2016-11" db="EMBL/GenBank/DDBJ databases">
        <title>The genome of Nicotiana attenuata.</title>
        <authorList>
            <person name="Xu S."/>
            <person name="Brockmoeller T."/>
            <person name="Gaquerel E."/>
            <person name="Navarro A."/>
            <person name="Kuhl H."/>
            <person name="Gase K."/>
            <person name="Ling Z."/>
            <person name="Zhou W."/>
            <person name="Kreitzer C."/>
            <person name="Stanke M."/>
            <person name="Tang H."/>
            <person name="Lyons E."/>
            <person name="Pandey P."/>
            <person name="Pandey S.P."/>
            <person name="Timmermann B."/>
            <person name="Baldwin I.T."/>
        </authorList>
    </citation>
    <scope>NUCLEOTIDE SEQUENCE [LARGE SCALE GENOMIC DNA]</scope>
    <source>
        <strain evidence="15">UT</strain>
    </source>
</reference>
<dbReference type="Pfam" id="PF19026">
    <property type="entry name" value="UBA_HYPK"/>
    <property type="match status" value="1"/>
</dbReference>
<comment type="similarity">
    <text evidence="3">Belongs to the pectinesterase family.</text>
</comment>
<keyword evidence="7 12" id="KW-0063">Aspartyl esterase</keyword>
<feature type="signal peptide" evidence="12">
    <location>
        <begin position="1"/>
        <end position="23"/>
    </location>
</feature>
<gene>
    <name evidence="15" type="primary">PME67_0</name>
    <name evidence="15" type="ORF">A4A49_15237</name>
</gene>
<dbReference type="InterPro" id="IPR012334">
    <property type="entry name" value="Pectin_lyas_fold"/>
</dbReference>
<sequence length="410" mass="45519">MNINFAFLAIFLVIFFSLDFVHGLSVKKVIDSPLLTEKIDTNRTIIVDVNGQGNFKSVQAAINSVPDGNSDWIIIHVRKGTYREKVHVPTKKPYIFMRGNGKGRTSIVWAESSTDNSKSATFRVEAPNFVAFGISFKNQALNGVTSTSQNKSSVAALVGADKVAFYHCAFLSSHNTLFDYKGRHYYDDCYIQGSIDFIFGRGQSLFHSCEIFVIADRRVEIEGSVTAQSRYSAKENSGFVFVEGKVYGIGGVYLGRAKGAYSRVIFAHTYLSKTIVPQGWTNWSSPGSTKNLYHAEYKCYGPGSGDEALEMVDSKDLQQQSKALDKLTDHVEDRQLDSSRVQTAMASIYASKEADLQAMRMREKELAAVKINAADIDIIANELEVDKKVAERTLREHKGDAVAAIRHLLN</sequence>
<accession>A0A1J6HVU1</accession>
<keyword evidence="6 12" id="KW-0378">Hydrolase</keyword>
<dbReference type="UniPathway" id="UPA00545">
    <property type="reaction ID" value="UER00823"/>
</dbReference>
<dbReference type="AlphaFoldDB" id="A0A1J6HVU1"/>